<evidence type="ECO:0000256" key="3">
    <source>
        <dbReference type="ARBA" id="ARBA00022448"/>
    </source>
</evidence>
<dbReference type="AlphaFoldDB" id="A0A0D6EK73"/>
<evidence type="ECO:0000256" key="7">
    <source>
        <dbReference type="ARBA" id="ARBA00023136"/>
    </source>
</evidence>
<dbReference type="EMBL" id="CENE01000006">
    <property type="protein sequence ID" value="CEQ40369.1"/>
    <property type="molecule type" value="Genomic_DNA"/>
</dbReference>
<feature type="non-terminal residue" evidence="11">
    <location>
        <position position="1"/>
    </location>
</feature>
<dbReference type="InterPro" id="IPR003663">
    <property type="entry name" value="Sugar/inositol_transpt"/>
</dbReference>
<feature type="transmembrane region" description="Helical" evidence="10">
    <location>
        <begin position="399"/>
        <end position="421"/>
    </location>
</feature>
<evidence type="ECO:0000256" key="9">
    <source>
        <dbReference type="SAM" id="MobiDB-lite"/>
    </source>
</evidence>
<protein>
    <submittedName>
        <fullName evidence="11">SPOSA6832_01955-mRNA-1:cds</fullName>
    </submittedName>
</protein>
<feature type="region of interest" description="Disordered" evidence="9">
    <location>
        <begin position="1"/>
        <end position="32"/>
    </location>
</feature>
<feature type="transmembrane region" description="Helical" evidence="10">
    <location>
        <begin position="428"/>
        <end position="450"/>
    </location>
</feature>
<feature type="transmembrane region" description="Helical" evidence="10">
    <location>
        <begin position="537"/>
        <end position="558"/>
    </location>
</feature>
<evidence type="ECO:0000256" key="2">
    <source>
        <dbReference type="ARBA" id="ARBA00010992"/>
    </source>
</evidence>
<comment type="subcellular location">
    <subcellularLocation>
        <location evidence="1">Cell membrane</location>
        <topology evidence="1">Multi-pass membrane protein</topology>
    </subcellularLocation>
</comment>
<keyword evidence="12" id="KW-1185">Reference proteome</keyword>
<evidence type="ECO:0000256" key="4">
    <source>
        <dbReference type="ARBA" id="ARBA00022475"/>
    </source>
</evidence>
<dbReference type="GO" id="GO:0015798">
    <property type="term" value="P:myo-inositol transport"/>
    <property type="evidence" value="ECO:0007669"/>
    <property type="project" value="UniProtKB-ARBA"/>
</dbReference>
<dbReference type="PANTHER" id="PTHR48020:SF12">
    <property type="entry name" value="PROTON MYO-INOSITOL COTRANSPORTER"/>
    <property type="match status" value="1"/>
</dbReference>
<feature type="compositionally biased region" description="Polar residues" evidence="9">
    <location>
        <begin position="19"/>
        <end position="28"/>
    </location>
</feature>
<keyword evidence="7 10" id="KW-0472">Membrane</keyword>
<evidence type="ECO:0000256" key="10">
    <source>
        <dbReference type="SAM" id="Phobius"/>
    </source>
</evidence>
<organism evidence="11 12">
    <name type="scientific">Sporidiobolus salmonicolor</name>
    <name type="common">Yeast-like fungus</name>
    <name type="synonym">Sporobolomyces salmonicolor</name>
    <dbReference type="NCBI Taxonomy" id="5005"/>
    <lineage>
        <taxon>Eukaryota</taxon>
        <taxon>Fungi</taxon>
        <taxon>Dikarya</taxon>
        <taxon>Basidiomycota</taxon>
        <taxon>Pucciniomycotina</taxon>
        <taxon>Microbotryomycetes</taxon>
        <taxon>Sporidiobolales</taxon>
        <taxon>Sporidiobolaceae</taxon>
        <taxon>Sporobolomyces</taxon>
    </lineage>
</organism>
<feature type="transmembrane region" description="Helical" evidence="10">
    <location>
        <begin position="470"/>
        <end position="489"/>
    </location>
</feature>
<feature type="compositionally biased region" description="Basic residues" evidence="9">
    <location>
        <begin position="145"/>
        <end position="157"/>
    </location>
</feature>
<feature type="transmembrane region" description="Helical" evidence="10">
    <location>
        <begin position="362"/>
        <end position="387"/>
    </location>
</feature>
<dbReference type="Pfam" id="PF00083">
    <property type="entry name" value="Sugar_tr"/>
    <property type="match status" value="1"/>
</dbReference>
<feature type="region of interest" description="Disordered" evidence="9">
    <location>
        <begin position="135"/>
        <end position="167"/>
    </location>
</feature>
<dbReference type="PRINTS" id="PR00171">
    <property type="entry name" value="SUGRTRNSPORT"/>
</dbReference>
<evidence type="ECO:0000256" key="5">
    <source>
        <dbReference type="ARBA" id="ARBA00022692"/>
    </source>
</evidence>
<evidence type="ECO:0000256" key="6">
    <source>
        <dbReference type="ARBA" id="ARBA00022989"/>
    </source>
</evidence>
<keyword evidence="3" id="KW-0813">Transport</keyword>
<dbReference type="GO" id="GO:0022857">
    <property type="term" value="F:transmembrane transporter activity"/>
    <property type="evidence" value="ECO:0007669"/>
    <property type="project" value="InterPro"/>
</dbReference>
<evidence type="ECO:0000256" key="1">
    <source>
        <dbReference type="ARBA" id="ARBA00004651"/>
    </source>
</evidence>
<gene>
    <name evidence="11" type="primary">SPOSA6832_01955</name>
</gene>
<proteinExistence type="inferred from homology"/>
<dbReference type="PANTHER" id="PTHR48020">
    <property type="entry name" value="PROTON MYO-INOSITOL COTRANSPORTER"/>
    <property type="match status" value="1"/>
</dbReference>
<sequence>MSTAPPYSTPDPLVGAPSRSVSASTTRSDLTEDLDCSKPGTKLTLKHLSNANVEVDESVVRAEGEDRTTLFVWWLVIAAATGGLLFGYDTGVIGGALVHKDITADLHRTTLSSGAKEILTSATTLGALLAGFTSGRRRGSQDRHWPRRRDLHRRSSHASRGFRPQRLLGHGRRSFDHRFRCRFRFPRRPVSTGPLSPPSQRDPGLTSDEQPVHWRALADFAPWSPRHAQRRRHHVWPGLRLLHQLGVPERPSRLALHGWPGRGSSRARSLDLFTSNPFSSFFIPQILQLLLLGFLPESPRYLLRRDKLEETVNILRKVYPYATEEQLHLKAEVIRDSVKANMGHQASFIQTWKRLHFVGANFRGLIIACGLQGIQQLCGFNTLMYYAPTLFESVGFKNSLVIGLVISIVNFVFTLVALVIIDRVGRRRIACVTVPGMCGALIVAAVAFHYLTLNTGGKLPDNGVGVNEHYAPLILTAMLVYVAFYASGIGNIPWQQGELFEMDVRGMGTAFSTTCNWGGNLIIGSTFLSLIDRITAAGAFGFYAGLCFLGTVFVIALYPETSGLSLEETREVFQNGFGIQKANRMRIQKQAALAEVRAAEVVA</sequence>
<comment type="catalytic activity">
    <reaction evidence="8">
        <text>myo-inositol(out) + H(+)(out) = myo-inositol(in) + H(+)(in)</text>
        <dbReference type="Rhea" id="RHEA:60364"/>
        <dbReference type="ChEBI" id="CHEBI:15378"/>
        <dbReference type="ChEBI" id="CHEBI:17268"/>
    </reaction>
</comment>
<name>A0A0D6EK73_SPOSA</name>
<dbReference type="OrthoDB" id="6339427at2759"/>
<evidence type="ECO:0000256" key="8">
    <source>
        <dbReference type="ARBA" id="ARBA00049119"/>
    </source>
</evidence>
<dbReference type="SUPFAM" id="SSF103473">
    <property type="entry name" value="MFS general substrate transporter"/>
    <property type="match status" value="2"/>
</dbReference>
<reference evidence="12" key="1">
    <citation type="submission" date="2015-02" db="EMBL/GenBank/DDBJ databases">
        <authorList>
            <person name="Gon?alves P."/>
        </authorList>
    </citation>
    <scope>NUCLEOTIDE SEQUENCE [LARGE SCALE GENOMIC DNA]</scope>
</reference>
<dbReference type="Proteomes" id="UP000243876">
    <property type="component" value="Unassembled WGS sequence"/>
</dbReference>
<keyword evidence="4" id="KW-1003">Cell membrane</keyword>
<keyword evidence="6 10" id="KW-1133">Transmembrane helix</keyword>
<feature type="region of interest" description="Disordered" evidence="9">
    <location>
        <begin position="188"/>
        <end position="208"/>
    </location>
</feature>
<dbReference type="InterPro" id="IPR050814">
    <property type="entry name" value="Myo-inositol_Transporter"/>
</dbReference>
<dbReference type="InterPro" id="IPR036259">
    <property type="entry name" value="MFS_trans_sf"/>
</dbReference>
<dbReference type="InterPro" id="IPR005828">
    <property type="entry name" value="MFS_sugar_transport-like"/>
</dbReference>
<dbReference type="PROSITE" id="PS00216">
    <property type="entry name" value="SUGAR_TRANSPORT_1"/>
    <property type="match status" value="1"/>
</dbReference>
<dbReference type="InterPro" id="IPR005829">
    <property type="entry name" value="Sugar_transporter_CS"/>
</dbReference>
<dbReference type="Gene3D" id="1.20.1250.20">
    <property type="entry name" value="MFS general substrate transporter like domains"/>
    <property type="match status" value="2"/>
</dbReference>
<keyword evidence="5 10" id="KW-0812">Transmembrane</keyword>
<evidence type="ECO:0000313" key="11">
    <source>
        <dbReference type="EMBL" id="CEQ40369.1"/>
    </source>
</evidence>
<dbReference type="GO" id="GO:0015791">
    <property type="term" value="P:polyol transmembrane transport"/>
    <property type="evidence" value="ECO:0007669"/>
    <property type="project" value="UniProtKB-ARBA"/>
</dbReference>
<accession>A0A0D6EK73</accession>
<evidence type="ECO:0000313" key="12">
    <source>
        <dbReference type="Proteomes" id="UP000243876"/>
    </source>
</evidence>
<comment type="similarity">
    <text evidence="2">Belongs to the major facilitator superfamily. Sugar transporter (TC 2.A.1.1) family.</text>
</comment>
<dbReference type="GO" id="GO:0005886">
    <property type="term" value="C:plasma membrane"/>
    <property type="evidence" value="ECO:0007669"/>
    <property type="project" value="UniProtKB-SubCell"/>
</dbReference>